<evidence type="ECO:0000256" key="3">
    <source>
        <dbReference type="ARBA" id="ARBA00022989"/>
    </source>
</evidence>
<dbReference type="AlphaFoldDB" id="A0A842HII1"/>
<evidence type="ECO:0000259" key="5">
    <source>
        <dbReference type="Pfam" id="PF06803"/>
    </source>
</evidence>
<comment type="caution">
    <text evidence="6">The sequence shown here is derived from an EMBL/GenBank/DDBJ whole genome shotgun (WGS) entry which is preliminary data.</text>
</comment>
<dbReference type="Pfam" id="PF06803">
    <property type="entry name" value="DUF1232"/>
    <property type="match status" value="1"/>
</dbReference>
<evidence type="ECO:0000256" key="4">
    <source>
        <dbReference type="ARBA" id="ARBA00023136"/>
    </source>
</evidence>
<keyword evidence="3" id="KW-1133">Transmembrane helix</keyword>
<dbReference type="InterPro" id="IPR016983">
    <property type="entry name" value="UCP031804"/>
</dbReference>
<sequence>MDENFQQHYSEDGLWDKLRKYARQIGREVLEKALVLYYTGIDEKTPKWAKTVLFTALGYLILPLDTIPDITPGVGFADDAAALLAAAASVASCISEKHRTLAKEKLKTWFKHSD</sequence>
<protein>
    <submittedName>
        <fullName evidence="6">DUF1232 domain-containing protein</fullName>
    </submittedName>
</protein>
<comment type="subcellular location">
    <subcellularLocation>
        <location evidence="1">Endomembrane system</location>
        <topology evidence="1">Multi-pass membrane protein</topology>
    </subcellularLocation>
</comment>
<dbReference type="RefSeq" id="WP_185676729.1">
    <property type="nucleotide sequence ID" value="NZ_JACHVB010000052.1"/>
</dbReference>
<keyword evidence="2" id="KW-0812">Transmembrane</keyword>
<keyword evidence="4" id="KW-0472">Membrane</keyword>
<dbReference type="Proteomes" id="UP000546464">
    <property type="component" value="Unassembled WGS sequence"/>
</dbReference>
<name>A0A842HII1_9BACT</name>
<dbReference type="InterPro" id="IPR010652">
    <property type="entry name" value="DUF1232"/>
</dbReference>
<organism evidence="6 7">
    <name type="scientific">Ruficoccus amylovorans</name>
    <dbReference type="NCBI Taxonomy" id="1804625"/>
    <lineage>
        <taxon>Bacteria</taxon>
        <taxon>Pseudomonadati</taxon>
        <taxon>Verrucomicrobiota</taxon>
        <taxon>Opitutia</taxon>
        <taxon>Puniceicoccales</taxon>
        <taxon>Cerasicoccaceae</taxon>
        <taxon>Ruficoccus</taxon>
    </lineage>
</organism>
<gene>
    <name evidence="6" type="ORF">H5P28_16145</name>
</gene>
<dbReference type="PIRSF" id="PIRSF031804">
    <property type="entry name" value="UCP031804"/>
    <property type="match status" value="1"/>
</dbReference>
<keyword evidence="7" id="KW-1185">Reference proteome</keyword>
<evidence type="ECO:0000313" key="6">
    <source>
        <dbReference type="EMBL" id="MBC2595798.1"/>
    </source>
</evidence>
<reference evidence="6 7" key="1">
    <citation type="submission" date="2020-07" db="EMBL/GenBank/DDBJ databases">
        <authorList>
            <person name="Feng X."/>
        </authorList>
    </citation>
    <scope>NUCLEOTIDE SEQUENCE [LARGE SCALE GENOMIC DNA]</scope>
    <source>
        <strain evidence="6 7">JCM31066</strain>
    </source>
</reference>
<evidence type="ECO:0000313" key="7">
    <source>
        <dbReference type="Proteomes" id="UP000546464"/>
    </source>
</evidence>
<evidence type="ECO:0000256" key="1">
    <source>
        <dbReference type="ARBA" id="ARBA00004127"/>
    </source>
</evidence>
<dbReference type="GO" id="GO:0012505">
    <property type="term" value="C:endomembrane system"/>
    <property type="evidence" value="ECO:0007669"/>
    <property type="project" value="UniProtKB-SubCell"/>
</dbReference>
<evidence type="ECO:0000256" key="2">
    <source>
        <dbReference type="ARBA" id="ARBA00022692"/>
    </source>
</evidence>
<feature type="domain" description="DUF1232" evidence="5">
    <location>
        <begin position="49"/>
        <end position="84"/>
    </location>
</feature>
<dbReference type="EMBL" id="JACHVB010000052">
    <property type="protein sequence ID" value="MBC2595798.1"/>
    <property type="molecule type" value="Genomic_DNA"/>
</dbReference>
<accession>A0A842HII1</accession>
<proteinExistence type="predicted"/>